<keyword evidence="3" id="KW-1185">Reference proteome</keyword>
<dbReference type="KEGG" id="cim:CIMG_12670"/>
<dbReference type="OMA" id="ADPIFAF"/>
<dbReference type="GeneID" id="24164297"/>
<feature type="transmembrane region" description="Helical" evidence="1">
    <location>
        <begin position="6"/>
        <end position="30"/>
    </location>
</feature>
<dbReference type="Pfam" id="PF11654">
    <property type="entry name" value="NCE101"/>
    <property type="match status" value="1"/>
</dbReference>
<dbReference type="RefSeq" id="XP_004445648.1">
    <property type="nucleotide sequence ID" value="XM_004445591.1"/>
</dbReference>
<proteinExistence type="predicted"/>
<keyword evidence="1" id="KW-0472">Membrane</keyword>
<dbReference type="EMBL" id="GG704911">
    <property type="protein sequence ID" value="KJF60001.1"/>
    <property type="molecule type" value="Genomic_DNA"/>
</dbReference>
<dbReference type="InParanoid" id="A0A0D8JSP2"/>
<dbReference type="OrthoDB" id="2155101at2759"/>
<dbReference type="InterPro" id="IPR024242">
    <property type="entry name" value="NCE101"/>
</dbReference>
<evidence type="ECO:0000256" key="1">
    <source>
        <dbReference type="SAM" id="Phobius"/>
    </source>
</evidence>
<accession>A0A0D8JSP2</accession>
<dbReference type="Proteomes" id="UP000001261">
    <property type="component" value="Unassembled WGS sequence"/>
</dbReference>
<evidence type="ECO:0008006" key="4">
    <source>
        <dbReference type="Google" id="ProtNLM"/>
    </source>
</evidence>
<protein>
    <recommendedName>
        <fullName evidence="4">Non-classical export protein 1</fullName>
    </recommendedName>
</protein>
<reference evidence="3" key="1">
    <citation type="journal article" date="2009" name="Genome Res.">
        <title>Comparative genomic analyses of the human fungal pathogens Coccidioides and their relatives.</title>
        <authorList>
            <person name="Sharpton T.J."/>
            <person name="Stajich J.E."/>
            <person name="Rounsley S.D."/>
            <person name="Gardner M.J."/>
            <person name="Wortman J.R."/>
            <person name="Jordar V.S."/>
            <person name="Maiti R."/>
            <person name="Kodira C.D."/>
            <person name="Neafsey D.E."/>
            <person name="Zeng Q."/>
            <person name="Hung C.-Y."/>
            <person name="McMahan C."/>
            <person name="Muszewska A."/>
            <person name="Grynberg M."/>
            <person name="Mandel M.A."/>
            <person name="Kellner E.M."/>
            <person name="Barker B.M."/>
            <person name="Galgiani J.N."/>
            <person name="Orbach M.J."/>
            <person name="Kirkland T.N."/>
            <person name="Cole G.T."/>
            <person name="Henn M.R."/>
            <person name="Birren B.W."/>
            <person name="Taylor J.W."/>
        </authorList>
    </citation>
    <scope>NUCLEOTIDE SEQUENCE [LARGE SCALE GENOMIC DNA]</scope>
    <source>
        <strain evidence="3">RS</strain>
    </source>
</reference>
<reference evidence="3" key="2">
    <citation type="journal article" date="2010" name="Genome Res.">
        <title>Population genomic sequencing of Coccidioides fungi reveals recent hybridization and transposon control.</title>
        <authorList>
            <person name="Neafsey D.E."/>
            <person name="Barker B.M."/>
            <person name="Sharpton T.J."/>
            <person name="Stajich J.E."/>
            <person name="Park D.J."/>
            <person name="Whiston E."/>
            <person name="Hung C.-Y."/>
            <person name="McMahan C."/>
            <person name="White J."/>
            <person name="Sykes S."/>
            <person name="Heiman D."/>
            <person name="Young S."/>
            <person name="Zeng Q."/>
            <person name="Abouelleil A."/>
            <person name="Aftuck L."/>
            <person name="Bessette D."/>
            <person name="Brown A."/>
            <person name="FitzGerald M."/>
            <person name="Lui A."/>
            <person name="Macdonald J.P."/>
            <person name="Priest M."/>
            <person name="Orbach M.J."/>
            <person name="Galgiani J.N."/>
            <person name="Kirkland T.N."/>
            <person name="Cole G.T."/>
            <person name="Birren B.W."/>
            <person name="Henn M.R."/>
            <person name="Taylor J.W."/>
            <person name="Rounsley S.D."/>
        </authorList>
    </citation>
    <scope>GENOME REANNOTATION</scope>
    <source>
        <strain evidence="3">RS</strain>
    </source>
</reference>
<sequence>MAPAVAYPYLISKFGDPLFALFIGTSAAYVRIRREHREKHPDAPSDMLSILSLGKGRVVRWWNGWQ</sequence>
<evidence type="ECO:0000313" key="3">
    <source>
        <dbReference type="Proteomes" id="UP000001261"/>
    </source>
</evidence>
<keyword evidence="1" id="KW-0812">Transmembrane</keyword>
<keyword evidence="1" id="KW-1133">Transmembrane helix</keyword>
<gene>
    <name evidence="2" type="ORF">CIMG_12670</name>
</gene>
<dbReference type="AlphaFoldDB" id="A0A0D8JSP2"/>
<dbReference type="VEuPathDB" id="FungiDB:CIMG_12670"/>
<evidence type="ECO:0000313" key="2">
    <source>
        <dbReference type="EMBL" id="KJF60001.1"/>
    </source>
</evidence>
<organism evidence="2 3">
    <name type="scientific">Coccidioides immitis (strain RS)</name>
    <name type="common">Valley fever fungus</name>
    <dbReference type="NCBI Taxonomy" id="246410"/>
    <lineage>
        <taxon>Eukaryota</taxon>
        <taxon>Fungi</taxon>
        <taxon>Dikarya</taxon>
        <taxon>Ascomycota</taxon>
        <taxon>Pezizomycotina</taxon>
        <taxon>Eurotiomycetes</taxon>
        <taxon>Eurotiomycetidae</taxon>
        <taxon>Onygenales</taxon>
        <taxon>Onygenaceae</taxon>
        <taxon>Coccidioides</taxon>
    </lineage>
</organism>
<dbReference type="GO" id="GO:0009306">
    <property type="term" value="P:protein secretion"/>
    <property type="evidence" value="ECO:0007669"/>
    <property type="project" value="InterPro"/>
</dbReference>
<name>A0A0D8JSP2_COCIM</name>